<dbReference type="Pfam" id="PF06087">
    <property type="entry name" value="Tyr-DNA_phospho"/>
    <property type="match status" value="1"/>
</dbReference>
<dbReference type="HOGENOM" id="CLU_007773_1_0_1"/>
<dbReference type="eggNOG" id="KOG2031">
    <property type="taxonomic scope" value="Eukaryota"/>
</dbReference>
<feature type="site" description="Interaction with DNA" evidence="3">
    <location>
        <position position="891"/>
    </location>
</feature>
<accession>W9YTF4</accession>
<feature type="compositionally biased region" description="Polar residues" evidence="4">
    <location>
        <begin position="305"/>
        <end position="329"/>
    </location>
</feature>
<sequence length="970" mass="106094">MPAIPISPNVVDLCSDSDDESEANTPTPQGSQFNRDGESPPRSPLLPWGPGDFSVTTNEPISGRVHSGIDIDTLEEEIHLIPPGMMYCRGCKLSPYEFDEDGNEIPREVTNERRDKIIRAKLKAQEEAKRAAADNNTNATNTVPLGSQNVTIHNEVPNPPGTSRTIQRRTTIASPTRVVDLSTPDDQSAASRTEPSSNNEDGLHVRPTPVPPQGMSFVQDSARAALRSLPTSKNKGKGRDREPIAAIDLSLLESDDDPNSRSDPEHHNSSLSGDEDLRRAIALSLQDDPTPDTVDGPAASSSSSNALTNRVSQTARQASIVSVTRTPTDNLAREAGETQSKGTSLNTESDIFLARSNVTFPGQQGGLPTIDNRTLSSNDSNVALPTPFGLTGLDRKQMEAERLARLKRKRQGEEDNGSGIGNKVACVEDVGSRSQATISPPPPRRFQEKTRGVPVHSQQLSTSATGPAFKNTSESARDRDPMRAAPVTARIEHPRSTSSYYPKGVVLKTRIAGYDTTNTIDFATLISPSSSLESCLLSSFIWDFDWLFPHFDTKRTKFQLVMHAKASGQREALMADFLGIPNVRLCFPPMDGNVNCMHSKLMLFSYNDDAEDEGASSGWKGPRCRIVVPTANLVGFDWGVGGFMENTVWLIDLPVKTRPKLATPTGTTSGQGQQTQFEKSLIGFLKAQTVPEDVIERLEQFDFSETAQLGFVHTIGGMHVGESWRSTGLCGLSQVITDLGLASRGPIEMDCVTSSLGSLTDEFMRSMYLAAQGDDGLAEYERRTLSSRTGSGGRLRVQGRDDWKERMRVYYPSDETVRRSKGGPSKAGTICFSSKWWQNGKFPKANLRDCVSVREGLLMHNKLMFVRYAAPVEPRRGGNMGWAYVGSANLSESAWGRLVQDRATKQPKLNCRNWECGVILPHVAETSSSGTGRLDTGDQPGLVLFDQLVPLPMRVPSERLEGRKPWTMFD</sequence>
<feature type="region of interest" description="Disordered" evidence="4">
    <location>
        <begin position="1"/>
        <end position="52"/>
    </location>
</feature>
<feature type="compositionally biased region" description="Polar residues" evidence="4">
    <location>
        <begin position="23"/>
        <end position="34"/>
    </location>
</feature>
<dbReference type="EMBL" id="AMGY01000001">
    <property type="protein sequence ID" value="EXJ92531.1"/>
    <property type="molecule type" value="Genomic_DNA"/>
</dbReference>
<proteinExistence type="predicted"/>
<comment type="caution">
    <text evidence="6">The sequence shown here is derived from an EMBL/GenBank/DDBJ whole genome shotgun (WGS) entry which is preliminary data.</text>
</comment>
<feature type="compositionally biased region" description="Polar residues" evidence="4">
    <location>
        <begin position="143"/>
        <end position="152"/>
    </location>
</feature>
<evidence type="ECO:0000259" key="5">
    <source>
        <dbReference type="PROSITE" id="PS50035"/>
    </source>
</evidence>
<feature type="binding site" evidence="2">
    <location>
        <position position="600"/>
    </location>
    <ligand>
        <name>substrate</name>
    </ligand>
</feature>
<evidence type="ECO:0000256" key="4">
    <source>
        <dbReference type="SAM" id="MobiDB-lite"/>
    </source>
</evidence>
<gene>
    <name evidence="6" type="ORF">A1O3_01083</name>
</gene>
<keyword evidence="7" id="KW-1185">Reference proteome</keyword>
<dbReference type="InterPro" id="IPR010347">
    <property type="entry name" value="Tdp1"/>
</dbReference>
<dbReference type="PANTHER" id="PTHR12415">
    <property type="entry name" value="TYROSYL-DNA PHOSPHODIESTERASE 1"/>
    <property type="match status" value="1"/>
</dbReference>
<organism evidence="6 7">
    <name type="scientific">Capronia epimyces CBS 606.96</name>
    <dbReference type="NCBI Taxonomy" id="1182542"/>
    <lineage>
        <taxon>Eukaryota</taxon>
        <taxon>Fungi</taxon>
        <taxon>Dikarya</taxon>
        <taxon>Ascomycota</taxon>
        <taxon>Pezizomycotina</taxon>
        <taxon>Eurotiomycetes</taxon>
        <taxon>Chaetothyriomycetidae</taxon>
        <taxon>Chaetothyriales</taxon>
        <taxon>Herpotrichiellaceae</taxon>
        <taxon>Capronia</taxon>
    </lineage>
</organism>
<dbReference type="GO" id="GO:0003697">
    <property type="term" value="F:single-stranded DNA binding"/>
    <property type="evidence" value="ECO:0007669"/>
    <property type="project" value="TreeGrafter"/>
</dbReference>
<evidence type="ECO:0000256" key="2">
    <source>
        <dbReference type="PIRSR" id="PIRSR610347-2"/>
    </source>
</evidence>
<dbReference type="RefSeq" id="XP_007729421.1">
    <property type="nucleotide sequence ID" value="XM_007731231.1"/>
</dbReference>
<dbReference type="Proteomes" id="UP000019478">
    <property type="component" value="Unassembled WGS sequence"/>
</dbReference>
<feature type="compositionally biased region" description="Polar residues" evidence="4">
    <location>
        <begin position="456"/>
        <end position="474"/>
    </location>
</feature>
<dbReference type="CDD" id="cd09122">
    <property type="entry name" value="PLDc_Tdp1_1"/>
    <property type="match status" value="1"/>
</dbReference>
<evidence type="ECO:0000256" key="3">
    <source>
        <dbReference type="PIRSR" id="PIRSR610347-3"/>
    </source>
</evidence>
<evidence type="ECO:0000313" key="6">
    <source>
        <dbReference type="EMBL" id="EXJ92531.1"/>
    </source>
</evidence>
<feature type="compositionally biased region" description="Polar residues" evidence="4">
    <location>
        <begin position="337"/>
        <end position="347"/>
    </location>
</feature>
<feature type="compositionally biased region" description="Low complexity" evidence="4">
    <location>
        <begin position="133"/>
        <end position="142"/>
    </location>
</feature>
<dbReference type="InterPro" id="IPR001736">
    <property type="entry name" value="PLipase_D/transphosphatidylase"/>
</dbReference>
<dbReference type="GO" id="GO:0003690">
    <property type="term" value="F:double-stranded DNA binding"/>
    <property type="evidence" value="ECO:0007669"/>
    <property type="project" value="TreeGrafter"/>
</dbReference>
<dbReference type="GeneID" id="19165221"/>
<evidence type="ECO:0000256" key="1">
    <source>
        <dbReference type="PIRSR" id="PIRSR610347-1"/>
    </source>
</evidence>
<dbReference type="GO" id="GO:0005634">
    <property type="term" value="C:nucleus"/>
    <property type="evidence" value="ECO:0007669"/>
    <property type="project" value="InterPro"/>
</dbReference>
<dbReference type="PANTHER" id="PTHR12415:SF4">
    <property type="entry name" value="TYROSYL-DNA PHOSPHODIESTERASE DOMAIN-CONTAINING PROTEIN"/>
    <property type="match status" value="1"/>
</dbReference>
<feature type="region of interest" description="Disordered" evidence="4">
    <location>
        <begin position="128"/>
        <end position="216"/>
    </location>
</feature>
<feature type="region of interest" description="Disordered" evidence="4">
    <location>
        <begin position="287"/>
        <end position="347"/>
    </location>
</feature>
<feature type="compositionally biased region" description="Polar residues" evidence="4">
    <location>
        <begin position="184"/>
        <end position="200"/>
    </location>
</feature>
<reference evidence="6 7" key="1">
    <citation type="submission" date="2013-03" db="EMBL/GenBank/DDBJ databases">
        <title>The Genome Sequence of Capronia epimyces CBS 606.96.</title>
        <authorList>
            <consortium name="The Broad Institute Genomics Platform"/>
            <person name="Cuomo C."/>
            <person name="de Hoog S."/>
            <person name="Gorbushina A."/>
            <person name="Walker B."/>
            <person name="Young S.K."/>
            <person name="Zeng Q."/>
            <person name="Gargeya S."/>
            <person name="Fitzgerald M."/>
            <person name="Haas B."/>
            <person name="Abouelleil A."/>
            <person name="Allen A.W."/>
            <person name="Alvarado L."/>
            <person name="Arachchi H.M."/>
            <person name="Berlin A.M."/>
            <person name="Chapman S.B."/>
            <person name="Gainer-Dewar J."/>
            <person name="Goldberg J."/>
            <person name="Griggs A."/>
            <person name="Gujja S."/>
            <person name="Hansen M."/>
            <person name="Howarth C."/>
            <person name="Imamovic A."/>
            <person name="Ireland A."/>
            <person name="Larimer J."/>
            <person name="McCowan C."/>
            <person name="Murphy C."/>
            <person name="Pearson M."/>
            <person name="Poon T.W."/>
            <person name="Priest M."/>
            <person name="Roberts A."/>
            <person name="Saif S."/>
            <person name="Shea T."/>
            <person name="Sisk P."/>
            <person name="Sykes S."/>
            <person name="Wortman J."/>
            <person name="Nusbaum C."/>
            <person name="Birren B."/>
        </authorList>
    </citation>
    <scope>NUCLEOTIDE SEQUENCE [LARGE SCALE GENOMIC DNA]</scope>
    <source>
        <strain evidence="6 7">CBS 606.96</strain>
    </source>
</reference>
<feature type="compositionally biased region" description="Basic and acidic residues" evidence="4">
    <location>
        <begin position="258"/>
        <end position="268"/>
    </location>
</feature>
<dbReference type="STRING" id="1182542.W9YTF4"/>
<feature type="region of interest" description="Disordered" evidence="4">
    <location>
        <begin position="253"/>
        <end position="274"/>
    </location>
</feature>
<feature type="compositionally biased region" description="Polar residues" evidence="4">
    <location>
        <begin position="161"/>
        <end position="174"/>
    </location>
</feature>
<dbReference type="PROSITE" id="PS50035">
    <property type="entry name" value="PLD"/>
    <property type="match status" value="1"/>
</dbReference>
<dbReference type="SUPFAM" id="SSF56024">
    <property type="entry name" value="Phospholipase D/nuclease"/>
    <property type="match status" value="2"/>
</dbReference>
<feature type="active site" description="Nucleophile" evidence="1">
    <location>
        <position position="598"/>
    </location>
</feature>
<feature type="binding site" evidence="2">
    <location>
        <position position="862"/>
    </location>
    <ligand>
        <name>substrate</name>
    </ligand>
</feature>
<dbReference type="GO" id="GO:0017005">
    <property type="term" value="F:3'-tyrosyl-DNA phosphodiesterase activity"/>
    <property type="evidence" value="ECO:0007669"/>
    <property type="project" value="TreeGrafter"/>
</dbReference>
<dbReference type="OrthoDB" id="47785at2759"/>
<dbReference type="AlphaFoldDB" id="W9YTF4"/>
<feature type="domain" description="PLD phosphodiesterase" evidence="5">
    <location>
        <begin position="855"/>
        <end position="894"/>
    </location>
</feature>
<dbReference type="GO" id="GO:0006281">
    <property type="term" value="P:DNA repair"/>
    <property type="evidence" value="ECO:0007669"/>
    <property type="project" value="InterPro"/>
</dbReference>
<feature type="region of interest" description="Disordered" evidence="4">
    <location>
        <begin position="431"/>
        <end position="483"/>
    </location>
</feature>
<feature type="active site" description="Proton donor/acceptor" evidence="1">
    <location>
        <position position="860"/>
    </location>
</feature>
<evidence type="ECO:0000313" key="7">
    <source>
        <dbReference type="Proteomes" id="UP000019478"/>
    </source>
</evidence>
<dbReference type="Gene3D" id="3.30.870.10">
    <property type="entry name" value="Endonuclease Chain A"/>
    <property type="match status" value="2"/>
</dbReference>
<name>W9YTF4_9EURO</name>
<protein>
    <recommendedName>
        <fullName evidence="5">PLD phosphodiesterase domain-containing protein</fullName>
    </recommendedName>
</protein>